<dbReference type="InterPro" id="IPR001544">
    <property type="entry name" value="Aminotrans_IV"/>
</dbReference>
<gene>
    <name evidence="1" type="ORF">PVT68_01660</name>
</gene>
<organism evidence="1 2">
    <name type="scientific">Microbulbifer bruguierae</name>
    <dbReference type="NCBI Taxonomy" id="3029061"/>
    <lineage>
        <taxon>Bacteria</taxon>
        <taxon>Pseudomonadati</taxon>
        <taxon>Pseudomonadota</taxon>
        <taxon>Gammaproteobacteria</taxon>
        <taxon>Cellvibrionales</taxon>
        <taxon>Microbulbiferaceae</taxon>
        <taxon>Microbulbifer</taxon>
    </lineage>
</organism>
<accession>A0ABY8NDP0</accession>
<protein>
    <submittedName>
        <fullName evidence="1">Aminotransferase class IV</fullName>
    </submittedName>
</protein>
<keyword evidence="1" id="KW-0808">Transferase</keyword>
<name>A0ABY8NDP0_9GAMM</name>
<dbReference type="Gene3D" id="3.20.10.10">
    <property type="entry name" value="D-amino Acid Aminotransferase, subunit A, domain 2"/>
    <property type="match status" value="1"/>
</dbReference>
<dbReference type="Gene3D" id="3.30.470.10">
    <property type="match status" value="1"/>
</dbReference>
<keyword evidence="2" id="KW-1185">Reference proteome</keyword>
<evidence type="ECO:0000313" key="1">
    <source>
        <dbReference type="EMBL" id="WGL17018.1"/>
    </source>
</evidence>
<dbReference type="Pfam" id="PF01063">
    <property type="entry name" value="Aminotran_4"/>
    <property type="match status" value="1"/>
</dbReference>
<sequence>MLYRDDAAGFAGGLPEDRDFSSGLLETMRAHRGQIPLLSLHLARLYRCGVLQATVLDDIARAAQDLAGRTEGWPGGARIRLRYGWFHGGQMGDVSPRLRWDLTAVALEVATAWDNGVALYVCETPLEPLATVSPFLLSKTRNGAAQEPVRGCKLLCRDNYRAAAAELSQFGASTSPADIQAEGAVAEREGLIRDPQGRVIEGLRTNLLIRRGGAWWTPDLTYFGVRGVMREWLAGRVEIIEDDIVLANLEQADALAVCNSVRGVVPVIKLFAGDRVLFDSRRHVDPALVELQELVHRVLWQ</sequence>
<dbReference type="GO" id="GO:0008483">
    <property type="term" value="F:transaminase activity"/>
    <property type="evidence" value="ECO:0007669"/>
    <property type="project" value="UniProtKB-KW"/>
</dbReference>
<dbReference type="EMBL" id="CP118605">
    <property type="protein sequence ID" value="WGL17018.1"/>
    <property type="molecule type" value="Genomic_DNA"/>
</dbReference>
<reference evidence="1 2" key="1">
    <citation type="submission" date="2023-02" db="EMBL/GenBank/DDBJ databases">
        <title>Description and genomic characterization of Microbulbifer bruguierae sp. nov., isolated from the sediment of mangrove plant Bruguiera sexangula.</title>
        <authorList>
            <person name="Long M."/>
        </authorList>
    </citation>
    <scope>NUCLEOTIDE SEQUENCE [LARGE SCALE GENOMIC DNA]</scope>
    <source>
        <strain evidence="1 2">H12</strain>
    </source>
</reference>
<dbReference type="RefSeq" id="WP_280320835.1">
    <property type="nucleotide sequence ID" value="NZ_CP118605.1"/>
</dbReference>
<dbReference type="Proteomes" id="UP001236500">
    <property type="component" value="Chromosome"/>
</dbReference>
<dbReference type="InterPro" id="IPR036038">
    <property type="entry name" value="Aminotransferase-like"/>
</dbReference>
<keyword evidence="1" id="KW-0032">Aminotransferase</keyword>
<proteinExistence type="predicted"/>
<dbReference type="InterPro" id="IPR043131">
    <property type="entry name" value="BCAT-like_N"/>
</dbReference>
<dbReference type="SUPFAM" id="SSF56752">
    <property type="entry name" value="D-aminoacid aminotransferase-like PLP-dependent enzymes"/>
    <property type="match status" value="1"/>
</dbReference>
<evidence type="ECO:0000313" key="2">
    <source>
        <dbReference type="Proteomes" id="UP001236500"/>
    </source>
</evidence>
<dbReference type="InterPro" id="IPR043132">
    <property type="entry name" value="BCAT-like_C"/>
</dbReference>